<dbReference type="SUPFAM" id="SSF56935">
    <property type="entry name" value="Porins"/>
    <property type="match status" value="1"/>
</dbReference>
<dbReference type="GO" id="GO:0038023">
    <property type="term" value="F:signaling receptor activity"/>
    <property type="evidence" value="ECO:0007669"/>
    <property type="project" value="InterPro"/>
</dbReference>
<dbReference type="NCBIfam" id="TIGR01783">
    <property type="entry name" value="TonB-siderophor"/>
    <property type="match status" value="1"/>
</dbReference>
<evidence type="ECO:0000256" key="6">
    <source>
        <dbReference type="ARBA" id="ARBA00022692"/>
    </source>
</evidence>
<dbReference type="EMBL" id="LT629751">
    <property type="protein sequence ID" value="SDT13199.1"/>
    <property type="molecule type" value="Genomic_DNA"/>
</dbReference>
<dbReference type="STRING" id="1392877.SAMN05216221_3561"/>
<dbReference type="InterPro" id="IPR037066">
    <property type="entry name" value="Plug_dom_sf"/>
</dbReference>
<dbReference type="FunFam" id="2.170.130.10:FF:000010">
    <property type="entry name" value="Ferripyoverdine receptor"/>
    <property type="match status" value="1"/>
</dbReference>
<dbReference type="Pfam" id="PF00593">
    <property type="entry name" value="TonB_dep_Rec_b-barrel"/>
    <property type="match status" value="1"/>
</dbReference>
<evidence type="ECO:0000256" key="7">
    <source>
        <dbReference type="ARBA" id="ARBA00022729"/>
    </source>
</evidence>
<evidence type="ECO:0000256" key="4">
    <source>
        <dbReference type="ARBA" id="ARBA00022452"/>
    </source>
</evidence>
<evidence type="ECO:0000313" key="20">
    <source>
        <dbReference type="Proteomes" id="UP000243359"/>
    </source>
</evidence>
<dbReference type="Gene3D" id="2.170.130.10">
    <property type="entry name" value="TonB-dependent receptor, plug domain"/>
    <property type="match status" value="1"/>
</dbReference>
<keyword evidence="10 15" id="KW-0798">TonB box</keyword>
<sequence length="707" mass="76946">MTFRKTALALACALHAGLLSVAHAVAADDALQLDASTIVGQADDAAAERDSYQAKPSSAATRLELTPRQTPQSVSTISRAQLDDFRLTSVNGALKHTPGIAVEEVETDRTYFTARGFDITNFQYDGIGAPFVYGNLDGSIDTAPFERIEVVRGANGLMSGTGNPSATVNFVRKRPTATPQARIDLTAGSWDQRRIDTDVSGPLSESGNLRGRLVYAHEDKNSYLDRYSREKNLFHGVLEADLAAGTTLSLGHTLQKTAADSPMWGALPLYFRDGSATDFSRSTSTAADWAFWDNQESRTFVELEHDLGNGWQARGVLTRVEKEGDARLFYVYGTPDAASGLGLFSYPSLYQDKNTQWLADLYVSGPFALLGREHELVAGVNGSKSELDDVSHYGRGIGTPLPPLQDWRGDYPLPAFDAAVAGSAFDDRQKSVYAASRLSLADPLTLIAGARATWVDSEGESYGRARARSDDALTPYAGLVYDLTEQYSVYASYTEIFDPQTRLDASGARLDPVEGRSFELGVKGELFDGRLNVAAATFKTYQDNMAESAGFVGGRQVYAGVDYLSEGYELELSGELLPGLQASAGYTFVDVQDAEHRHAKTYAPKHLLRAATTYRLAQLPQLKVGANLSWQDAIHRDVTLADGSAGKIEQDAYALVGLMASYDIDPNWSVAANLDNLTDEKYISSLYWEQGYYGAPRNASMTVSWKY</sequence>
<accession>A0A1H1XWE6</accession>
<dbReference type="InterPro" id="IPR000531">
    <property type="entry name" value="Beta-barrel_TonB"/>
</dbReference>
<evidence type="ECO:0000256" key="5">
    <source>
        <dbReference type="ARBA" id="ARBA00022496"/>
    </source>
</evidence>
<evidence type="ECO:0000256" key="9">
    <source>
        <dbReference type="ARBA" id="ARBA00023065"/>
    </source>
</evidence>
<proteinExistence type="inferred from homology"/>
<keyword evidence="9" id="KW-0406">Ion transport</keyword>
<keyword evidence="8" id="KW-0408">Iron</keyword>
<comment type="subcellular location">
    <subcellularLocation>
        <location evidence="1 14">Cell outer membrane</location>
        <topology evidence="1 14">Multi-pass membrane protein</topology>
    </subcellularLocation>
</comment>
<dbReference type="Pfam" id="PF07715">
    <property type="entry name" value="Plug"/>
    <property type="match status" value="1"/>
</dbReference>
<evidence type="ECO:0000256" key="14">
    <source>
        <dbReference type="PROSITE-ProRule" id="PRU01360"/>
    </source>
</evidence>
<dbReference type="InterPro" id="IPR010105">
    <property type="entry name" value="TonB_sidphr_rcpt"/>
</dbReference>
<name>A0A1H1XWE6_9PSED</name>
<keyword evidence="5" id="KW-0410">Iron transport</keyword>
<evidence type="ECO:0000256" key="1">
    <source>
        <dbReference type="ARBA" id="ARBA00004571"/>
    </source>
</evidence>
<dbReference type="AlphaFoldDB" id="A0A1H1XWE6"/>
<reference evidence="20" key="1">
    <citation type="submission" date="2016-10" db="EMBL/GenBank/DDBJ databases">
        <authorList>
            <person name="Varghese N."/>
            <person name="Submissions S."/>
        </authorList>
    </citation>
    <scope>NUCLEOTIDE SEQUENCE [LARGE SCALE GENOMIC DNA]</scope>
    <source>
        <strain evidence="20">KCTC 32247</strain>
    </source>
</reference>
<gene>
    <name evidence="19" type="ORF">SAMN05216221_3561</name>
</gene>
<evidence type="ECO:0000256" key="2">
    <source>
        <dbReference type="ARBA" id="ARBA00009810"/>
    </source>
</evidence>
<keyword evidence="12 19" id="KW-0675">Receptor</keyword>
<dbReference type="Gene3D" id="2.40.170.20">
    <property type="entry name" value="TonB-dependent receptor, beta-barrel domain"/>
    <property type="match status" value="1"/>
</dbReference>
<evidence type="ECO:0000259" key="17">
    <source>
        <dbReference type="Pfam" id="PF00593"/>
    </source>
</evidence>
<evidence type="ECO:0000313" key="19">
    <source>
        <dbReference type="EMBL" id="SDT13199.1"/>
    </source>
</evidence>
<keyword evidence="3 14" id="KW-0813">Transport</keyword>
<dbReference type="PROSITE" id="PS52016">
    <property type="entry name" value="TONB_DEPENDENT_REC_3"/>
    <property type="match status" value="1"/>
</dbReference>
<dbReference type="InterPro" id="IPR039426">
    <property type="entry name" value="TonB-dep_rcpt-like"/>
</dbReference>
<dbReference type="InterPro" id="IPR012910">
    <property type="entry name" value="Plug_dom"/>
</dbReference>
<evidence type="ECO:0000259" key="18">
    <source>
        <dbReference type="Pfam" id="PF07715"/>
    </source>
</evidence>
<evidence type="ECO:0000256" key="3">
    <source>
        <dbReference type="ARBA" id="ARBA00022448"/>
    </source>
</evidence>
<dbReference type="GO" id="GO:0015344">
    <property type="term" value="F:siderophore uptake transmembrane transporter activity"/>
    <property type="evidence" value="ECO:0007669"/>
    <property type="project" value="TreeGrafter"/>
</dbReference>
<evidence type="ECO:0000256" key="16">
    <source>
        <dbReference type="SAM" id="SignalP"/>
    </source>
</evidence>
<comment type="similarity">
    <text evidence="2 14 15">Belongs to the TonB-dependent receptor family.</text>
</comment>
<organism evidence="19 20">
    <name type="scientific">Pseudomonas oryzae</name>
    <dbReference type="NCBI Taxonomy" id="1392877"/>
    <lineage>
        <taxon>Bacteria</taxon>
        <taxon>Pseudomonadati</taxon>
        <taxon>Pseudomonadota</taxon>
        <taxon>Gammaproteobacteria</taxon>
        <taxon>Pseudomonadales</taxon>
        <taxon>Pseudomonadaceae</taxon>
        <taxon>Pseudomonas</taxon>
    </lineage>
</organism>
<keyword evidence="4 14" id="KW-1134">Transmembrane beta strand</keyword>
<dbReference type="PANTHER" id="PTHR32552">
    <property type="entry name" value="FERRICHROME IRON RECEPTOR-RELATED"/>
    <property type="match status" value="1"/>
</dbReference>
<keyword evidence="20" id="KW-1185">Reference proteome</keyword>
<feature type="signal peptide" evidence="16">
    <location>
        <begin position="1"/>
        <end position="26"/>
    </location>
</feature>
<evidence type="ECO:0000256" key="10">
    <source>
        <dbReference type="ARBA" id="ARBA00023077"/>
    </source>
</evidence>
<feature type="chain" id="PRO_5009265931" evidence="16">
    <location>
        <begin position="27"/>
        <end position="707"/>
    </location>
</feature>
<evidence type="ECO:0000256" key="11">
    <source>
        <dbReference type="ARBA" id="ARBA00023136"/>
    </source>
</evidence>
<keyword evidence="11 14" id="KW-0472">Membrane</keyword>
<dbReference type="GO" id="GO:0009279">
    <property type="term" value="C:cell outer membrane"/>
    <property type="evidence" value="ECO:0007669"/>
    <property type="project" value="UniProtKB-SubCell"/>
</dbReference>
<dbReference type="Proteomes" id="UP000243359">
    <property type="component" value="Chromosome I"/>
</dbReference>
<dbReference type="GO" id="GO:0015891">
    <property type="term" value="P:siderophore transport"/>
    <property type="evidence" value="ECO:0007669"/>
    <property type="project" value="InterPro"/>
</dbReference>
<feature type="domain" description="TonB-dependent receptor plug" evidence="18">
    <location>
        <begin position="67"/>
        <end position="166"/>
    </location>
</feature>
<keyword evidence="13 14" id="KW-0998">Cell outer membrane</keyword>
<dbReference type="RefSeq" id="WP_231975649.1">
    <property type="nucleotide sequence ID" value="NZ_LT629751.1"/>
</dbReference>
<keyword evidence="6 14" id="KW-0812">Transmembrane</keyword>
<evidence type="ECO:0000256" key="13">
    <source>
        <dbReference type="ARBA" id="ARBA00023237"/>
    </source>
</evidence>
<dbReference type="InterPro" id="IPR036942">
    <property type="entry name" value="Beta-barrel_TonB_sf"/>
</dbReference>
<keyword evidence="7 16" id="KW-0732">Signal</keyword>
<evidence type="ECO:0000256" key="15">
    <source>
        <dbReference type="RuleBase" id="RU003357"/>
    </source>
</evidence>
<protein>
    <submittedName>
        <fullName evidence="19">Outer-membrane receptor for ferric coprogen and ferric-rhodotorulic acid</fullName>
    </submittedName>
</protein>
<dbReference type="CDD" id="cd01347">
    <property type="entry name" value="ligand_gated_channel"/>
    <property type="match status" value="1"/>
</dbReference>
<evidence type="ECO:0000256" key="8">
    <source>
        <dbReference type="ARBA" id="ARBA00023004"/>
    </source>
</evidence>
<dbReference type="PANTHER" id="PTHR32552:SF74">
    <property type="entry name" value="HYDROXAMATE SIDEROPHORE RECEPTOR FHUE"/>
    <property type="match status" value="1"/>
</dbReference>
<evidence type="ECO:0000256" key="12">
    <source>
        <dbReference type="ARBA" id="ARBA00023170"/>
    </source>
</evidence>
<feature type="domain" description="TonB-dependent receptor-like beta-barrel" evidence="17">
    <location>
        <begin position="275"/>
        <end position="677"/>
    </location>
</feature>